<keyword evidence="1" id="KW-0472">Membrane</keyword>
<organism evidence="2 3">
    <name type="scientific">Tritrichomonas foetus</name>
    <dbReference type="NCBI Taxonomy" id="1144522"/>
    <lineage>
        <taxon>Eukaryota</taxon>
        <taxon>Metamonada</taxon>
        <taxon>Parabasalia</taxon>
        <taxon>Tritrichomonadida</taxon>
        <taxon>Tritrichomonadidae</taxon>
        <taxon>Tritrichomonas</taxon>
    </lineage>
</organism>
<comment type="caution">
    <text evidence="2">The sequence shown here is derived from an EMBL/GenBank/DDBJ whole genome shotgun (WGS) entry which is preliminary data.</text>
</comment>
<feature type="transmembrane region" description="Helical" evidence="1">
    <location>
        <begin position="211"/>
        <end position="234"/>
    </location>
</feature>
<name>A0A1J4JE98_9EUKA</name>
<dbReference type="GeneID" id="94846382"/>
<feature type="transmembrane region" description="Helical" evidence="1">
    <location>
        <begin position="271"/>
        <end position="293"/>
    </location>
</feature>
<dbReference type="Proteomes" id="UP000179807">
    <property type="component" value="Unassembled WGS sequence"/>
</dbReference>
<dbReference type="OrthoDB" id="10640098at2759"/>
<proteinExistence type="predicted"/>
<reference evidence="2" key="1">
    <citation type="submission" date="2016-10" db="EMBL/GenBank/DDBJ databases">
        <authorList>
            <person name="Benchimol M."/>
            <person name="Almeida L.G."/>
            <person name="Vasconcelos A.T."/>
            <person name="Perreira-Neves A."/>
            <person name="Rosa I.A."/>
            <person name="Tasca T."/>
            <person name="Bogo M.R."/>
            <person name="de Souza W."/>
        </authorList>
    </citation>
    <scope>NUCLEOTIDE SEQUENCE [LARGE SCALE GENOMIC DNA]</scope>
    <source>
        <strain evidence="2">K</strain>
    </source>
</reference>
<dbReference type="RefSeq" id="XP_068349124.1">
    <property type="nucleotide sequence ID" value="XM_068511678.1"/>
</dbReference>
<dbReference type="EMBL" id="MLAK01001206">
    <property type="protein sequence ID" value="OHS95987.1"/>
    <property type="molecule type" value="Genomic_DNA"/>
</dbReference>
<dbReference type="AlphaFoldDB" id="A0A1J4JE98"/>
<keyword evidence="1" id="KW-1133">Transmembrane helix</keyword>
<dbReference type="VEuPathDB" id="TrichDB:TRFO_37850"/>
<gene>
    <name evidence="2" type="ORF">TRFO_37850</name>
</gene>
<evidence type="ECO:0000313" key="2">
    <source>
        <dbReference type="EMBL" id="OHS95987.1"/>
    </source>
</evidence>
<evidence type="ECO:0000313" key="3">
    <source>
        <dbReference type="Proteomes" id="UP000179807"/>
    </source>
</evidence>
<keyword evidence="3" id="KW-1185">Reference proteome</keyword>
<sequence>MNDQKIINKGGLGGKDNINGKVQRDLIENKKYYFDYETKPDGINFFNRSKDTIFINQNNRFTKSVKASVIPKFKREDLSFYQKLLKHGTFLLEISILDFFAILFSLFKAFALHMKLMQTSSQYEDLSPYEQFHSTIGFWQPLSVITEIFVICSASLLISDSQTFTQYISLNTQLVFGFSAFLSISTAAQWLHFLPSCYCLVLIIRHAFGKLINVMVGIAPIVISIALVAVFLFGFVGEITESMVKLLESILSVTFGDMISDFYLAFTDGSYIYNILSFIFVSICTATAMWLFFTSFTAQMTSIYLEKVSHIIMGKKKKKDDE</sequence>
<feature type="transmembrane region" description="Helical" evidence="1">
    <location>
        <begin position="90"/>
        <end position="111"/>
    </location>
</feature>
<accession>A0A1J4JE98</accession>
<protein>
    <recommendedName>
        <fullName evidence="4">Polycystin cation channel PKD1/PKD2 domain-containing protein</fullName>
    </recommendedName>
</protein>
<feature type="transmembrane region" description="Helical" evidence="1">
    <location>
        <begin position="138"/>
        <end position="158"/>
    </location>
</feature>
<keyword evidence="1" id="KW-0812">Transmembrane</keyword>
<evidence type="ECO:0008006" key="4">
    <source>
        <dbReference type="Google" id="ProtNLM"/>
    </source>
</evidence>
<evidence type="ECO:0000256" key="1">
    <source>
        <dbReference type="SAM" id="Phobius"/>
    </source>
</evidence>